<dbReference type="InterPro" id="IPR050213">
    <property type="entry name" value="GST_superfamily"/>
</dbReference>
<evidence type="ECO:0000259" key="1">
    <source>
        <dbReference type="PROSITE" id="PS50404"/>
    </source>
</evidence>
<reference evidence="2" key="2">
    <citation type="submission" date="2023-01" db="EMBL/GenBank/DDBJ databases">
        <authorList>
            <person name="Sun Q."/>
            <person name="Evtushenko L."/>
        </authorList>
    </citation>
    <scope>NUCLEOTIDE SEQUENCE</scope>
    <source>
        <strain evidence="2">VKM B-2484</strain>
    </source>
</reference>
<sequence>MPKLKLTYFDFHGGRGEPARLALSVGGIAFEDDRVSFADWERRKADTPFGSLPVLEVDGQTLAQSNAINRYVGRLVDLYPSDLWAAALELSLKVGDGGNREGGISWGCLTPPLLHRRSDMPCPKITSSS</sequence>
<dbReference type="PROSITE" id="PS50404">
    <property type="entry name" value="GST_NTER"/>
    <property type="match status" value="1"/>
</dbReference>
<proteinExistence type="predicted"/>
<dbReference type="InterPro" id="IPR004045">
    <property type="entry name" value="Glutathione_S-Trfase_N"/>
</dbReference>
<dbReference type="Proteomes" id="UP001143370">
    <property type="component" value="Unassembled WGS sequence"/>
</dbReference>
<dbReference type="PANTHER" id="PTHR11571">
    <property type="entry name" value="GLUTATHIONE S-TRANSFERASE"/>
    <property type="match status" value="1"/>
</dbReference>
<dbReference type="RefSeq" id="WP_080579882.1">
    <property type="nucleotide sequence ID" value="NZ_BSFJ01000013.1"/>
</dbReference>
<dbReference type="AlphaFoldDB" id="A0A9W6MZU5"/>
<dbReference type="GeneID" id="72992852"/>
<accession>A0A9W6MZU5</accession>
<dbReference type="InterPro" id="IPR036249">
    <property type="entry name" value="Thioredoxin-like_sf"/>
</dbReference>
<dbReference type="Gene3D" id="1.20.1050.130">
    <property type="match status" value="1"/>
</dbReference>
<feature type="domain" description="GST N-terminal" evidence="1">
    <location>
        <begin position="2"/>
        <end position="80"/>
    </location>
</feature>
<dbReference type="FunFam" id="3.40.30.10:FF:000258">
    <property type="entry name" value="Glutathione S-transferase"/>
    <property type="match status" value="1"/>
</dbReference>
<dbReference type="SUPFAM" id="SSF52833">
    <property type="entry name" value="Thioredoxin-like"/>
    <property type="match status" value="1"/>
</dbReference>
<comment type="caution">
    <text evidence="2">The sequence shown here is derived from an EMBL/GenBank/DDBJ whole genome shotgun (WGS) entry which is preliminary data.</text>
</comment>
<gene>
    <name evidence="2" type="ORF">GCM10017643_24430</name>
</gene>
<dbReference type="Pfam" id="PF02798">
    <property type="entry name" value="GST_N"/>
    <property type="match status" value="1"/>
</dbReference>
<dbReference type="EMBL" id="BSFJ01000013">
    <property type="protein sequence ID" value="GLK72327.1"/>
    <property type="molecule type" value="Genomic_DNA"/>
</dbReference>
<dbReference type="GO" id="GO:0004364">
    <property type="term" value="F:glutathione transferase activity"/>
    <property type="evidence" value="ECO:0007669"/>
    <property type="project" value="TreeGrafter"/>
</dbReference>
<protein>
    <recommendedName>
        <fullName evidence="1">GST N-terminal domain-containing protein</fullName>
    </recommendedName>
</protein>
<evidence type="ECO:0000313" key="3">
    <source>
        <dbReference type="Proteomes" id="UP001143370"/>
    </source>
</evidence>
<dbReference type="InterPro" id="IPR040079">
    <property type="entry name" value="Glutathione_S-Trfase"/>
</dbReference>
<dbReference type="CDD" id="cd03039">
    <property type="entry name" value="GST_N_Sigma_like"/>
    <property type="match status" value="1"/>
</dbReference>
<organism evidence="2 3">
    <name type="scientific">Ancylobacter dichloromethanicus</name>
    <dbReference type="NCBI Taxonomy" id="518825"/>
    <lineage>
        <taxon>Bacteria</taxon>
        <taxon>Pseudomonadati</taxon>
        <taxon>Pseudomonadota</taxon>
        <taxon>Alphaproteobacteria</taxon>
        <taxon>Hyphomicrobiales</taxon>
        <taxon>Xanthobacteraceae</taxon>
        <taxon>Ancylobacter</taxon>
    </lineage>
</organism>
<dbReference type="GO" id="GO:0006749">
    <property type="term" value="P:glutathione metabolic process"/>
    <property type="evidence" value="ECO:0007669"/>
    <property type="project" value="TreeGrafter"/>
</dbReference>
<reference evidence="2" key="1">
    <citation type="journal article" date="2014" name="Int. J. Syst. Evol. Microbiol.">
        <title>Complete genome sequence of Corynebacterium casei LMG S-19264T (=DSM 44701T), isolated from a smear-ripened cheese.</title>
        <authorList>
            <consortium name="US DOE Joint Genome Institute (JGI-PGF)"/>
            <person name="Walter F."/>
            <person name="Albersmeier A."/>
            <person name="Kalinowski J."/>
            <person name="Ruckert C."/>
        </authorList>
    </citation>
    <scope>NUCLEOTIDE SEQUENCE</scope>
    <source>
        <strain evidence="2">VKM B-2484</strain>
    </source>
</reference>
<name>A0A9W6MZU5_9HYPH</name>
<dbReference type="PANTHER" id="PTHR11571:SF252">
    <property type="entry name" value="GLUTATHIONE S-TRANSFERASE"/>
    <property type="match status" value="1"/>
</dbReference>
<keyword evidence="3" id="KW-1185">Reference proteome</keyword>
<dbReference type="SFLD" id="SFLDS00019">
    <property type="entry name" value="Glutathione_Transferase_(cytos"/>
    <property type="match status" value="1"/>
</dbReference>
<evidence type="ECO:0000313" key="2">
    <source>
        <dbReference type="EMBL" id="GLK72327.1"/>
    </source>
</evidence>